<dbReference type="AlphaFoldDB" id="A0A0C1C6M5"/>
<dbReference type="RefSeq" id="WP_013925638.1">
    <property type="nucleotide sequence ID" value="NZ_JSAM01000105.1"/>
</dbReference>
<gene>
    <name evidence="1" type="ORF">DB43_HJ00160</name>
</gene>
<sequence>MVQPDRFPINPFHSHQIEMNLNLSSPKEIQKFTAKQGELGIKQLANRIFHFAKYRNWISNKAILNSVKNYTEFAKKFPENQEMTNKVHALAQLFKGTKLESQVNELIKENLTLPDAEHILESLTETVTQLSTYLKDGELSGLAPELNEVKKDILTTLQVDKKFYKKLARLRKQFPIHSPEATTLKLLIQTAQLQTKLERLGLDPHLASEDPQAVQFLFASRMIYNIVGFQNTSTNGKESHAIRQDENQRVMIKKQGAWVLVSEIMQDIESDAYSHLAGVVEKRKEGLDENQGRQRWNYFSPDGLVPVDRYTHPELYPVEQLSKEEMGELLAHAQLFAPEGEPFPADPNKTCVVQIYTNPRDLTKHDDNFFLAKLSASIPMHAGIRVINADGAVYSTGLSGLPEEQPFKEGRNILATVNSAPAILDFEEFRPHEGRIVTSIPVTPEVFEEIMSTLNDYRMRTVRFNLTRQNCTYLANEILKKTGVTNLSNEMSLGKALAGTIPSPKNVKLIGKPLRAIDQKMENAMKKVKKNVPKPMMTVARVPRKVIWFLPNAASKLLILGLGGAKGTSKKTGEGNASLDNSEEMANFPHLFPSATEVFKDNSIHLYHSLPLVQWQLQQQSTVVHSYQGKPAMGVVPSRDDEELMAGEKRKAVFMKRYVENFR</sequence>
<reference evidence="1 2" key="1">
    <citation type="journal article" date="2014" name="Mol. Biol. Evol.">
        <title>Massive expansion of Ubiquitination-related gene families within the Chlamydiae.</title>
        <authorList>
            <person name="Domman D."/>
            <person name="Collingro A."/>
            <person name="Lagkouvardos I."/>
            <person name="Gehre L."/>
            <person name="Weinmaier T."/>
            <person name="Rattei T."/>
            <person name="Subtil A."/>
            <person name="Horn M."/>
        </authorList>
    </citation>
    <scope>NUCLEOTIDE SEQUENCE [LARGE SCALE GENOMIC DNA]</scope>
    <source>
        <strain evidence="1 2">OEW1</strain>
    </source>
</reference>
<proteinExistence type="predicted"/>
<dbReference type="Proteomes" id="UP000031307">
    <property type="component" value="Unassembled WGS sequence"/>
</dbReference>
<organism evidence="1 2">
    <name type="scientific">Parachlamydia acanthamoebae</name>
    <dbReference type="NCBI Taxonomy" id="83552"/>
    <lineage>
        <taxon>Bacteria</taxon>
        <taxon>Pseudomonadati</taxon>
        <taxon>Chlamydiota</taxon>
        <taxon>Chlamydiia</taxon>
        <taxon>Parachlamydiales</taxon>
        <taxon>Parachlamydiaceae</taxon>
        <taxon>Parachlamydia</taxon>
    </lineage>
</organism>
<name>A0A0C1C6M5_9BACT</name>
<evidence type="ECO:0000313" key="1">
    <source>
        <dbReference type="EMBL" id="KIA76805.1"/>
    </source>
</evidence>
<dbReference type="EMBL" id="JSAM01000105">
    <property type="protein sequence ID" value="KIA76805.1"/>
    <property type="molecule type" value="Genomic_DNA"/>
</dbReference>
<dbReference type="PATRIC" id="fig|83552.4.peg.2078"/>
<accession>A0A0C1C6M5</accession>
<evidence type="ECO:0000313" key="2">
    <source>
        <dbReference type="Proteomes" id="UP000031307"/>
    </source>
</evidence>
<protein>
    <submittedName>
        <fullName evidence="1">Uncharacterized protein</fullName>
    </submittedName>
</protein>
<comment type="caution">
    <text evidence="1">The sequence shown here is derived from an EMBL/GenBank/DDBJ whole genome shotgun (WGS) entry which is preliminary data.</text>
</comment>